<dbReference type="GO" id="GO:0047324">
    <property type="term" value="F:phosphoenolpyruvate-glycerone phosphotransferase activity"/>
    <property type="evidence" value="ECO:0007669"/>
    <property type="project" value="UniProtKB-EC"/>
</dbReference>
<dbReference type="InterPro" id="IPR012844">
    <property type="entry name" value="DhaM_N"/>
</dbReference>
<gene>
    <name evidence="7" type="ORF">I6J18_01250</name>
</gene>
<dbReference type="InterPro" id="IPR004701">
    <property type="entry name" value="PTS_EIIA_man-typ"/>
</dbReference>
<proteinExistence type="predicted"/>
<evidence type="ECO:0000256" key="3">
    <source>
        <dbReference type="ARBA" id="ARBA00012095"/>
    </source>
</evidence>
<dbReference type="GO" id="GO:0016020">
    <property type="term" value="C:membrane"/>
    <property type="evidence" value="ECO:0007669"/>
    <property type="project" value="InterPro"/>
</dbReference>
<dbReference type="PANTHER" id="PTHR38594:SF1">
    <property type="entry name" value="PEP-DEPENDENT DIHYDROXYACETONE KINASE, PHOSPHORYL DONOR SUBUNIT DHAM"/>
    <property type="match status" value="1"/>
</dbReference>
<dbReference type="PROSITE" id="PS51096">
    <property type="entry name" value="PTS_EIIA_TYPE_4"/>
    <property type="match status" value="1"/>
</dbReference>
<dbReference type="Gene3D" id="3.40.50.510">
    <property type="entry name" value="Phosphotransferase system, mannose-type IIA component"/>
    <property type="match status" value="1"/>
</dbReference>
<dbReference type="Pfam" id="PF03610">
    <property type="entry name" value="EIIA-man"/>
    <property type="match status" value="1"/>
</dbReference>
<evidence type="ECO:0000256" key="1">
    <source>
        <dbReference type="ARBA" id="ARBA00001113"/>
    </source>
</evidence>
<organism evidence="7 8">
    <name type="scientific">Peribacillus psychrosaccharolyticus</name>
    <name type="common">Bacillus psychrosaccharolyticus</name>
    <dbReference type="NCBI Taxonomy" id="1407"/>
    <lineage>
        <taxon>Bacteria</taxon>
        <taxon>Bacillati</taxon>
        <taxon>Bacillota</taxon>
        <taxon>Bacilli</taxon>
        <taxon>Bacillales</taxon>
        <taxon>Bacillaceae</taxon>
        <taxon>Peribacillus</taxon>
    </lineage>
</organism>
<sequence>MSNVGIVFVSHSEQIALGLKELTTQAIQNVSIEAAGGTDDGEIGTNLEKIIQAIETVYSDKGVLILFDLGSALMNAEMALELSGRDNILIADAPLIEGGYVAAVESSMGKSLQEVLEAAEQVREQPKRG</sequence>
<dbReference type="EMBL" id="CP068053">
    <property type="protein sequence ID" value="QQT00597.1"/>
    <property type="molecule type" value="Genomic_DNA"/>
</dbReference>
<dbReference type="Proteomes" id="UP000595254">
    <property type="component" value="Chromosome"/>
</dbReference>
<dbReference type="GO" id="GO:0009401">
    <property type="term" value="P:phosphoenolpyruvate-dependent sugar phosphotransferase system"/>
    <property type="evidence" value="ECO:0007669"/>
    <property type="project" value="InterPro"/>
</dbReference>
<name>A0A974S0F7_PERPY</name>
<comment type="subunit">
    <text evidence="5">Homodimer. The dihydroxyacetone kinase complex is composed of a homodimer of DhaM, a homodimer of DhaK and the subunit DhaL.</text>
</comment>
<dbReference type="KEGG" id="ppsr:I6J18_01250"/>
<feature type="domain" description="PTS EIIA type-4" evidence="6">
    <location>
        <begin position="3"/>
        <end position="129"/>
    </location>
</feature>
<dbReference type="InterPro" id="IPR039643">
    <property type="entry name" value="DhaM"/>
</dbReference>
<dbReference type="InterPro" id="IPR036662">
    <property type="entry name" value="PTS_EIIA_man-typ_sf"/>
</dbReference>
<dbReference type="PANTHER" id="PTHR38594">
    <property type="entry name" value="PEP-DEPENDENT DIHYDROXYACETONE KINASE, PHOSPHORYL DONOR SUBUNIT DHAM"/>
    <property type="match status" value="1"/>
</dbReference>
<comment type="function">
    <text evidence="2">Component of the dihydroxyacetone kinase complex, which is responsible for the phosphoenolpyruvate (PEP)-dependent phosphorylation of dihydroxyacetone. DhaM serves as the phosphoryl donor. Is phosphorylated by phosphoenolpyruvate in an EI- and HPr-dependent reaction, and a phosphorelay system on histidine residues finally leads to phosphoryl transfer to DhaL and dihydroxyacetone.</text>
</comment>
<keyword evidence="4" id="KW-0808">Transferase</keyword>
<reference evidence="7 8" key="1">
    <citation type="submission" date="2021-01" db="EMBL/GenBank/DDBJ databases">
        <title>FDA dAtabase for Regulatory Grade micrObial Sequences (FDA-ARGOS): Supporting development and validation of Infectious Disease Dx tests.</title>
        <authorList>
            <person name="Nelson B."/>
            <person name="Plummer A."/>
            <person name="Tallon L."/>
            <person name="Sadzewicz L."/>
            <person name="Zhao X."/>
            <person name="Boylan J."/>
            <person name="Ott S."/>
            <person name="Bowen H."/>
            <person name="Vavikolanu K."/>
            <person name="Mehta A."/>
            <person name="Aluvathingal J."/>
            <person name="Nadendla S."/>
            <person name="Myers T."/>
            <person name="Yan Y."/>
            <person name="Sichtig H."/>
        </authorList>
    </citation>
    <scope>NUCLEOTIDE SEQUENCE [LARGE SCALE GENOMIC DNA]</scope>
    <source>
        <strain evidence="7 8">FDAARGOS_1161</strain>
    </source>
</reference>
<evidence type="ECO:0000256" key="2">
    <source>
        <dbReference type="ARBA" id="ARBA00002788"/>
    </source>
</evidence>
<protein>
    <recommendedName>
        <fullName evidence="3">phosphoenolpyruvate--glycerone phosphotransferase</fullName>
        <ecNumber evidence="3">2.7.1.121</ecNumber>
    </recommendedName>
</protein>
<dbReference type="AlphaFoldDB" id="A0A974S0F7"/>
<dbReference type="GO" id="GO:0019563">
    <property type="term" value="P:glycerol catabolic process"/>
    <property type="evidence" value="ECO:0007669"/>
    <property type="project" value="InterPro"/>
</dbReference>
<dbReference type="SUPFAM" id="SSF53062">
    <property type="entry name" value="PTS system fructose IIA component-like"/>
    <property type="match status" value="1"/>
</dbReference>
<comment type="catalytic activity">
    <reaction evidence="1">
        <text>dihydroxyacetone + phosphoenolpyruvate = dihydroxyacetone phosphate + pyruvate</text>
        <dbReference type="Rhea" id="RHEA:18381"/>
        <dbReference type="ChEBI" id="CHEBI:15361"/>
        <dbReference type="ChEBI" id="CHEBI:16016"/>
        <dbReference type="ChEBI" id="CHEBI:57642"/>
        <dbReference type="ChEBI" id="CHEBI:58702"/>
        <dbReference type="EC" id="2.7.1.121"/>
    </reaction>
</comment>
<dbReference type="NCBIfam" id="TIGR02364">
    <property type="entry name" value="dha_pts"/>
    <property type="match status" value="1"/>
</dbReference>
<evidence type="ECO:0000313" key="8">
    <source>
        <dbReference type="Proteomes" id="UP000595254"/>
    </source>
</evidence>
<keyword evidence="8" id="KW-1185">Reference proteome</keyword>
<evidence type="ECO:0000259" key="6">
    <source>
        <dbReference type="PROSITE" id="PS51096"/>
    </source>
</evidence>
<evidence type="ECO:0000256" key="5">
    <source>
        <dbReference type="ARBA" id="ARBA00046577"/>
    </source>
</evidence>
<dbReference type="RefSeq" id="WP_040375457.1">
    <property type="nucleotide sequence ID" value="NZ_CP068053.1"/>
</dbReference>
<evidence type="ECO:0000256" key="4">
    <source>
        <dbReference type="ARBA" id="ARBA00022679"/>
    </source>
</evidence>
<keyword evidence="7" id="KW-0418">Kinase</keyword>
<evidence type="ECO:0000313" key="7">
    <source>
        <dbReference type="EMBL" id="QQT00597.1"/>
    </source>
</evidence>
<dbReference type="EC" id="2.7.1.121" evidence="3"/>
<accession>A0A974S0F7</accession>